<dbReference type="RefSeq" id="WP_029055267.1">
    <property type="nucleotide sequence ID" value="NZ_CP015108.1"/>
</dbReference>
<sequence>MSFGTQLREYRDEYLHISQKQMAEDLGVDGATMSRYESSERSFPIYLVPLIKKIYNIPDDVLLAMILDKPLKTVRSFSNQTLDSTATYKNGFLAQYGSLIENEPLLKEFILRANSLDHENRHLLLSGMLNLMQLFDNQTGK</sequence>
<dbReference type="InterPro" id="IPR001387">
    <property type="entry name" value="Cro/C1-type_HTH"/>
</dbReference>
<dbReference type="Gene3D" id="1.10.260.40">
    <property type="entry name" value="lambda repressor-like DNA-binding domains"/>
    <property type="match status" value="1"/>
</dbReference>
<evidence type="ECO:0000313" key="2">
    <source>
        <dbReference type="EMBL" id="ARF14880.1"/>
    </source>
</evidence>
<dbReference type="SMART" id="SM00530">
    <property type="entry name" value="HTH_XRE"/>
    <property type="match status" value="1"/>
</dbReference>
<accession>A0ABN4YVC9</accession>
<gene>
    <name evidence="2" type="ORF">SporoS204_12395</name>
</gene>
<evidence type="ECO:0000259" key="1">
    <source>
        <dbReference type="PROSITE" id="PS50943"/>
    </source>
</evidence>
<dbReference type="InterPro" id="IPR010982">
    <property type="entry name" value="Lambda_DNA-bd_dom_sf"/>
</dbReference>
<dbReference type="Proteomes" id="UP000192486">
    <property type="component" value="Chromosome"/>
</dbReference>
<reference evidence="2 3" key="1">
    <citation type="submission" date="2016-04" db="EMBL/GenBank/DDBJ databases">
        <title>Comparative Genomics and Epigenetics of Sporosarcina ureae.</title>
        <authorList>
            <person name="Oliver A.S."/>
            <person name="Cooper K.K."/>
        </authorList>
    </citation>
    <scope>NUCLEOTIDE SEQUENCE [LARGE SCALE GENOMIC DNA]</scope>
    <source>
        <strain evidence="2 3">S204</strain>
    </source>
</reference>
<evidence type="ECO:0000313" key="3">
    <source>
        <dbReference type="Proteomes" id="UP000192486"/>
    </source>
</evidence>
<proteinExistence type="predicted"/>
<dbReference type="EMBL" id="CP015108">
    <property type="protein sequence ID" value="ARF14880.1"/>
    <property type="molecule type" value="Genomic_DNA"/>
</dbReference>
<dbReference type="CDD" id="cd00093">
    <property type="entry name" value="HTH_XRE"/>
    <property type="match status" value="1"/>
</dbReference>
<feature type="domain" description="HTH cro/C1-type" evidence="1">
    <location>
        <begin position="7"/>
        <end position="62"/>
    </location>
</feature>
<name>A0ABN4YVC9_SPOUR</name>
<organism evidence="2 3">
    <name type="scientific">Sporosarcina ureae</name>
    <dbReference type="NCBI Taxonomy" id="1571"/>
    <lineage>
        <taxon>Bacteria</taxon>
        <taxon>Bacillati</taxon>
        <taxon>Bacillota</taxon>
        <taxon>Bacilli</taxon>
        <taxon>Bacillales</taxon>
        <taxon>Caryophanaceae</taxon>
        <taxon>Sporosarcina</taxon>
    </lineage>
</organism>
<keyword evidence="3" id="KW-1185">Reference proteome</keyword>
<dbReference type="SUPFAM" id="SSF47413">
    <property type="entry name" value="lambda repressor-like DNA-binding domains"/>
    <property type="match status" value="1"/>
</dbReference>
<protein>
    <recommendedName>
        <fullName evidence="1">HTH cro/C1-type domain-containing protein</fullName>
    </recommendedName>
</protein>
<dbReference type="PROSITE" id="PS50943">
    <property type="entry name" value="HTH_CROC1"/>
    <property type="match status" value="1"/>
</dbReference>